<name>A0A9P5UB11_9AGAR</name>
<reference evidence="1" key="1">
    <citation type="submission" date="2020-11" db="EMBL/GenBank/DDBJ databases">
        <authorList>
            <consortium name="DOE Joint Genome Institute"/>
            <person name="Ahrendt S."/>
            <person name="Riley R."/>
            <person name="Andreopoulos W."/>
            <person name="Labutti K."/>
            <person name="Pangilinan J."/>
            <person name="Ruiz-Duenas F.J."/>
            <person name="Barrasa J.M."/>
            <person name="Sanchez-Garcia M."/>
            <person name="Camarero S."/>
            <person name="Miyauchi S."/>
            <person name="Serrano A."/>
            <person name="Linde D."/>
            <person name="Babiker R."/>
            <person name="Drula E."/>
            <person name="Ayuso-Fernandez I."/>
            <person name="Pacheco R."/>
            <person name="Padilla G."/>
            <person name="Ferreira P."/>
            <person name="Barriuso J."/>
            <person name="Kellner H."/>
            <person name="Castanera R."/>
            <person name="Alfaro M."/>
            <person name="Ramirez L."/>
            <person name="Pisabarro A.G."/>
            <person name="Kuo A."/>
            <person name="Tritt A."/>
            <person name="Lipzen A."/>
            <person name="He G."/>
            <person name="Yan M."/>
            <person name="Ng V."/>
            <person name="Cullen D."/>
            <person name="Martin F."/>
            <person name="Rosso M.-N."/>
            <person name="Henrissat B."/>
            <person name="Hibbett D."/>
            <person name="Martinez A.T."/>
            <person name="Grigoriev I.V."/>
        </authorList>
    </citation>
    <scope>NUCLEOTIDE SEQUENCE</scope>
    <source>
        <strain evidence="1">AH 40177</strain>
    </source>
</reference>
<proteinExistence type="predicted"/>
<comment type="caution">
    <text evidence="1">The sequence shown here is derived from an EMBL/GenBank/DDBJ whole genome shotgun (WGS) entry which is preliminary data.</text>
</comment>
<dbReference type="EMBL" id="JADNRY010000023">
    <property type="protein sequence ID" value="KAF9072602.1"/>
    <property type="molecule type" value="Genomic_DNA"/>
</dbReference>
<gene>
    <name evidence="1" type="ORF">BDP27DRAFT_1261379</name>
</gene>
<evidence type="ECO:0000313" key="1">
    <source>
        <dbReference type="EMBL" id="KAF9072602.1"/>
    </source>
</evidence>
<protein>
    <submittedName>
        <fullName evidence="1">Uncharacterized protein</fullName>
    </submittedName>
</protein>
<keyword evidence="2" id="KW-1185">Reference proteome</keyword>
<organism evidence="1 2">
    <name type="scientific">Rhodocollybia butyracea</name>
    <dbReference type="NCBI Taxonomy" id="206335"/>
    <lineage>
        <taxon>Eukaryota</taxon>
        <taxon>Fungi</taxon>
        <taxon>Dikarya</taxon>
        <taxon>Basidiomycota</taxon>
        <taxon>Agaricomycotina</taxon>
        <taxon>Agaricomycetes</taxon>
        <taxon>Agaricomycetidae</taxon>
        <taxon>Agaricales</taxon>
        <taxon>Marasmiineae</taxon>
        <taxon>Omphalotaceae</taxon>
        <taxon>Rhodocollybia</taxon>
    </lineage>
</organism>
<dbReference type="Proteomes" id="UP000772434">
    <property type="component" value="Unassembled WGS sequence"/>
</dbReference>
<dbReference type="AlphaFoldDB" id="A0A9P5UB11"/>
<feature type="non-terminal residue" evidence="1">
    <location>
        <position position="211"/>
    </location>
</feature>
<evidence type="ECO:0000313" key="2">
    <source>
        <dbReference type="Proteomes" id="UP000772434"/>
    </source>
</evidence>
<accession>A0A9P5UB11</accession>
<sequence length="211" mass="24498">RNRTASCNPQNDSYAVTVPLIYQIIIDKPWPILTSRHPEVLGCRSCTSIRQVTAQLKYRTLALEYDQSLFLDLLNIESFVAHTIARLPFDKFKYHPYRSGIDPHQFLRGLLRWTFQVSPSKCHTPHCGAWRNGNILKGRLQRSSRAVQATYLPPIELKASIHKLTYHLCLIADQQTYTVALHRTRSIVQPLTQFTRHPKQVISRAFRVFIY</sequence>